<accession>A0ABZ0IT42</accession>
<dbReference type="Proteomes" id="UP001302349">
    <property type="component" value="Chromosome"/>
</dbReference>
<evidence type="ECO:0008006" key="4">
    <source>
        <dbReference type="Google" id="ProtNLM"/>
    </source>
</evidence>
<evidence type="ECO:0000313" key="3">
    <source>
        <dbReference type="Proteomes" id="UP001302349"/>
    </source>
</evidence>
<evidence type="ECO:0000313" key="2">
    <source>
        <dbReference type="EMBL" id="WOK07304.1"/>
    </source>
</evidence>
<keyword evidence="3" id="KW-1185">Reference proteome</keyword>
<organism evidence="2 3">
    <name type="scientific">Imperialibacter roseus</name>
    <dbReference type="NCBI Taxonomy" id="1324217"/>
    <lineage>
        <taxon>Bacteria</taxon>
        <taxon>Pseudomonadati</taxon>
        <taxon>Bacteroidota</taxon>
        <taxon>Cytophagia</taxon>
        <taxon>Cytophagales</taxon>
        <taxon>Flammeovirgaceae</taxon>
        <taxon>Imperialibacter</taxon>
    </lineage>
</organism>
<evidence type="ECO:0000256" key="1">
    <source>
        <dbReference type="SAM" id="SignalP"/>
    </source>
</evidence>
<proteinExistence type="predicted"/>
<keyword evidence="1" id="KW-0732">Signal</keyword>
<feature type="chain" id="PRO_5046842014" description="DUF4136 domain-containing protein" evidence="1">
    <location>
        <begin position="26"/>
        <end position="209"/>
    </location>
</feature>
<reference evidence="2 3" key="1">
    <citation type="journal article" date="2023" name="Microbiol. Resour. Announc.">
        <title>Complete Genome Sequence of Imperialibacter roseus strain P4T.</title>
        <authorList>
            <person name="Tizabi D.R."/>
            <person name="Bachvaroff T."/>
            <person name="Hill R.T."/>
        </authorList>
    </citation>
    <scope>NUCLEOTIDE SEQUENCE [LARGE SCALE GENOMIC DNA]</scope>
    <source>
        <strain evidence="2 3">P4T</strain>
    </source>
</reference>
<name>A0ABZ0IT42_9BACT</name>
<dbReference type="RefSeq" id="WP_317489989.1">
    <property type="nucleotide sequence ID" value="NZ_CP136051.1"/>
</dbReference>
<dbReference type="EMBL" id="CP136051">
    <property type="protein sequence ID" value="WOK07304.1"/>
    <property type="molecule type" value="Genomic_DNA"/>
</dbReference>
<protein>
    <recommendedName>
        <fullName evidence="4">DUF4136 domain-containing protein</fullName>
    </recommendedName>
</protein>
<sequence length="209" mass="25063">MRRMGKYSVFFVFLFSLLASGSAYAQYFPSEYWHDGWIVNDDADTLRGEIKYDLPNDLVQVRNRDRINTFSSRKIVYIEFYDKTTENYRQFYSLPYAVNYDYKVPMLFELLYEGELSLLTRESIIQETVPSVQSYSFSGYNQTRQRLDYSFYFLDKKGNIRLYNGKKPELQDAMRDRWSEVKPFMKKNHLSPDKIRDLVRIVAFYNSVK</sequence>
<feature type="signal peptide" evidence="1">
    <location>
        <begin position="1"/>
        <end position="25"/>
    </location>
</feature>
<gene>
    <name evidence="2" type="ORF">RT717_01540</name>
</gene>